<comment type="caution">
    <text evidence="2">The sequence shown here is derived from an EMBL/GenBank/DDBJ whole genome shotgun (WGS) entry which is preliminary data.</text>
</comment>
<dbReference type="GO" id="GO:0005829">
    <property type="term" value="C:cytosol"/>
    <property type="evidence" value="ECO:0007669"/>
    <property type="project" value="TreeGrafter"/>
</dbReference>
<dbReference type="OrthoDB" id="5243187at2"/>
<dbReference type="RefSeq" id="WP_111501520.1">
    <property type="nucleotide sequence ID" value="NZ_QKYN01000059.1"/>
</dbReference>
<dbReference type="SUPFAM" id="SSF55718">
    <property type="entry name" value="SCP-like"/>
    <property type="match status" value="1"/>
</dbReference>
<protein>
    <submittedName>
        <fullName evidence="2">Acyl-CoA synthase</fullName>
    </submittedName>
</protein>
<evidence type="ECO:0000313" key="3">
    <source>
        <dbReference type="Proteomes" id="UP000248889"/>
    </source>
</evidence>
<dbReference type="Gene3D" id="3.30.1050.10">
    <property type="entry name" value="SCP2 sterol-binding domain"/>
    <property type="match status" value="1"/>
</dbReference>
<organism evidence="2 3">
    <name type="scientific">Streptacidiphilus pinicola</name>
    <dbReference type="NCBI Taxonomy" id="2219663"/>
    <lineage>
        <taxon>Bacteria</taxon>
        <taxon>Bacillati</taxon>
        <taxon>Actinomycetota</taxon>
        <taxon>Actinomycetes</taxon>
        <taxon>Kitasatosporales</taxon>
        <taxon>Streptomycetaceae</taxon>
        <taxon>Streptacidiphilus</taxon>
    </lineage>
</organism>
<feature type="domain" description="SCP2" evidence="1">
    <location>
        <begin position="58"/>
        <end position="145"/>
    </location>
</feature>
<evidence type="ECO:0000313" key="2">
    <source>
        <dbReference type="EMBL" id="RAG84785.1"/>
    </source>
</evidence>
<name>A0A2X0K673_9ACTN</name>
<reference evidence="2 3" key="1">
    <citation type="submission" date="2018-06" db="EMBL/GenBank/DDBJ databases">
        <title>Streptacidiphilus pinicola sp. nov., isolated from pine grove soil.</title>
        <authorList>
            <person name="Roh S.G."/>
            <person name="Park S."/>
            <person name="Kim M.-K."/>
            <person name="Yun B.-R."/>
            <person name="Park J."/>
            <person name="Kim M.J."/>
            <person name="Kim Y.S."/>
            <person name="Kim S.B."/>
        </authorList>
    </citation>
    <scope>NUCLEOTIDE SEQUENCE [LARGE SCALE GENOMIC DNA]</scope>
    <source>
        <strain evidence="2 3">MMS16-CNU450</strain>
    </source>
</reference>
<dbReference type="PANTHER" id="PTHR10094">
    <property type="entry name" value="STEROL CARRIER PROTEIN 2 SCP-2 FAMILY PROTEIN"/>
    <property type="match status" value="1"/>
</dbReference>
<dbReference type="PANTHER" id="PTHR10094:SF25">
    <property type="entry name" value="SCP2 STEROL-BINDING DOMAIN-CONTAINING PROTEIN 1"/>
    <property type="match status" value="1"/>
</dbReference>
<accession>A0A2X0K673</accession>
<dbReference type="InterPro" id="IPR036527">
    <property type="entry name" value="SCP2_sterol-bd_dom_sf"/>
</dbReference>
<dbReference type="Pfam" id="PF02036">
    <property type="entry name" value="SCP2"/>
    <property type="match status" value="1"/>
</dbReference>
<dbReference type="InterPro" id="IPR003033">
    <property type="entry name" value="SCP2_sterol-bd_dom"/>
</dbReference>
<sequence length="152" mass="16724">MTDTTGIADLDFTSVTPQEFARIVKGLSGKEMKEIVQDGALRLRILREVFARMESQFRPENAGQTSAVIRWKVGQDGETVFETAIDKGSCTVTEGRSEETPKVTLVLGDTEFLNLVSGNANPITLFFSRKLKVVGDLTLAARLTHYFAIPKA</sequence>
<evidence type="ECO:0000259" key="1">
    <source>
        <dbReference type="Pfam" id="PF02036"/>
    </source>
</evidence>
<dbReference type="AlphaFoldDB" id="A0A2X0K673"/>
<dbReference type="EMBL" id="QKYN01000059">
    <property type="protein sequence ID" value="RAG84785.1"/>
    <property type="molecule type" value="Genomic_DNA"/>
</dbReference>
<gene>
    <name evidence="2" type="ORF">DN069_15215</name>
</gene>
<dbReference type="Proteomes" id="UP000248889">
    <property type="component" value="Unassembled WGS sequence"/>
</dbReference>
<proteinExistence type="predicted"/>
<keyword evidence="3" id="KW-1185">Reference proteome</keyword>